<reference evidence="6" key="2">
    <citation type="journal article" date="2019" name="bioRxiv">
        <title>Genomics, evolutionary history and diagnostics of the Alternaria alternata species group including apple and Asian pear pathotypes.</title>
        <authorList>
            <person name="Armitage A.D."/>
            <person name="Cockerton H.M."/>
            <person name="Sreenivasaprasad S."/>
            <person name="Woodhall J.W."/>
            <person name="Lane C.R."/>
            <person name="Harrison R.J."/>
            <person name="Clarkson J.P."/>
        </authorList>
    </citation>
    <scope>NUCLEOTIDE SEQUENCE [LARGE SCALE GENOMIC DNA]</scope>
    <source>
        <strain evidence="6">FERA 1177</strain>
    </source>
</reference>
<evidence type="ECO:0008006" key="7">
    <source>
        <dbReference type="Google" id="ProtNLM"/>
    </source>
</evidence>
<dbReference type="EMBL" id="PDXD01000021">
    <property type="protein sequence ID" value="RYN73479.1"/>
    <property type="molecule type" value="Genomic_DNA"/>
</dbReference>
<feature type="compositionally biased region" description="Polar residues" evidence="1">
    <location>
        <begin position="214"/>
        <end position="239"/>
    </location>
</feature>
<gene>
    <name evidence="4" type="ORF">AA0117_g7700</name>
    <name evidence="3" type="ORF">CC77DRAFT_851140</name>
</gene>
<dbReference type="EMBL" id="KV441477">
    <property type="protein sequence ID" value="OAG21096.1"/>
    <property type="molecule type" value="Genomic_DNA"/>
</dbReference>
<evidence type="ECO:0000256" key="2">
    <source>
        <dbReference type="SAM" id="SignalP"/>
    </source>
</evidence>
<dbReference type="AlphaFoldDB" id="A0A177DNP4"/>
<evidence type="ECO:0000313" key="3">
    <source>
        <dbReference type="EMBL" id="OAG21096.1"/>
    </source>
</evidence>
<dbReference type="VEuPathDB" id="FungiDB:CC77DRAFT_851140"/>
<dbReference type="RefSeq" id="XP_018386517.1">
    <property type="nucleotide sequence ID" value="XM_018533426.1"/>
</dbReference>
<keyword evidence="5" id="KW-1185">Reference proteome</keyword>
<dbReference type="Proteomes" id="UP000077248">
    <property type="component" value="Unassembled WGS sequence"/>
</dbReference>
<organism evidence="3 5">
    <name type="scientific">Alternaria alternata</name>
    <name type="common">Alternaria rot fungus</name>
    <name type="synonym">Torula alternata</name>
    <dbReference type="NCBI Taxonomy" id="5599"/>
    <lineage>
        <taxon>Eukaryota</taxon>
        <taxon>Fungi</taxon>
        <taxon>Dikarya</taxon>
        <taxon>Ascomycota</taxon>
        <taxon>Pezizomycotina</taxon>
        <taxon>Dothideomycetes</taxon>
        <taxon>Pleosporomycetidae</taxon>
        <taxon>Pleosporales</taxon>
        <taxon>Pleosporineae</taxon>
        <taxon>Pleosporaceae</taxon>
        <taxon>Alternaria</taxon>
        <taxon>Alternaria sect. Alternaria</taxon>
        <taxon>Alternaria alternata complex</taxon>
    </lineage>
</organism>
<accession>A0A177DNP4</accession>
<proteinExistence type="predicted"/>
<feature type="signal peptide" evidence="2">
    <location>
        <begin position="1"/>
        <end position="18"/>
    </location>
</feature>
<dbReference type="Proteomes" id="UP000291422">
    <property type="component" value="Unassembled WGS sequence"/>
</dbReference>
<dbReference type="KEGG" id="aalt:CC77DRAFT_851140"/>
<evidence type="ECO:0000313" key="6">
    <source>
        <dbReference type="Proteomes" id="UP000291422"/>
    </source>
</evidence>
<sequence>MRVAVLATLLLAVHGLSTQHCHTTVKSNSRLGTEDPITPIWTPGSRYGSGLPGPMPSSSTAAFTGLLSASLESAWQWPILSSSFVTTVDSMTSNPIASVPPSVPTQSSVSTLDCGEASLRPTLTITSTCSSTAFDSPSTAASTMPSSISPSSMFMSQYPPAYPSLPVLPHDPTSLTWSSVYSCTSSAFPSPTFTSKEPINISSYDSLLGLPLHPSSQTKGGTVPSISGPSTKSIPKKPTSTMNFLTLKTSLTSCETLTHKTDPAVITSIMVPDRHCPYPYPRIYCGETKTMLVTKTKDKPKTSDSGCPYPGHDILC</sequence>
<keyword evidence="2" id="KW-0732">Signal</keyword>
<reference evidence="4" key="3">
    <citation type="journal article" date="2019" name="J. ISSAAS">
        <title>Genomics, evolutionary history and diagnostics of the Alternaria alternata species group including apple and Asian pear pathotypes.</title>
        <authorList>
            <person name="Armitage A.D."/>
            <person name="Cockerton H.M."/>
            <person name="Sreenivasaprasad S."/>
            <person name="Woodhall J."/>
            <person name="Lane C."/>
            <person name="Harrison R.J."/>
            <person name="Clarkson J.P."/>
        </authorList>
    </citation>
    <scope>NUCLEOTIDE SEQUENCE</scope>
    <source>
        <strain evidence="4">FERA 1177</strain>
    </source>
</reference>
<feature type="chain" id="PRO_5040569723" description="Ig-like domain-containing protein" evidence="2">
    <location>
        <begin position="19"/>
        <end position="316"/>
    </location>
</feature>
<feature type="region of interest" description="Disordered" evidence="1">
    <location>
        <begin position="213"/>
        <end position="239"/>
    </location>
</feature>
<evidence type="ECO:0000313" key="4">
    <source>
        <dbReference type="EMBL" id="RYN73479.1"/>
    </source>
</evidence>
<protein>
    <recommendedName>
        <fullName evidence="7">Ig-like domain-containing protein</fullName>
    </recommendedName>
</protein>
<dbReference type="GeneID" id="29119020"/>
<evidence type="ECO:0000313" key="5">
    <source>
        <dbReference type="Proteomes" id="UP000077248"/>
    </source>
</evidence>
<evidence type="ECO:0000256" key="1">
    <source>
        <dbReference type="SAM" id="MobiDB-lite"/>
    </source>
</evidence>
<reference evidence="3 5" key="1">
    <citation type="submission" date="2016-05" db="EMBL/GenBank/DDBJ databases">
        <title>Comparative analysis of secretome profiles of manganese(II)-oxidizing ascomycete fungi.</title>
        <authorList>
            <consortium name="DOE Joint Genome Institute"/>
            <person name="Zeiner C.A."/>
            <person name="Purvine S.O."/>
            <person name="Zink E.M."/>
            <person name="Wu S."/>
            <person name="Pasa-Tolic L."/>
            <person name="Chaput D.L."/>
            <person name="Haridas S."/>
            <person name="Grigoriev I.V."/>
            <person name="Santelli C.M."/>
            <person name="Hansel C.M."/>
        </authorList>
    </citation>
    <scope>NUCLEOTIDE SEQUENCE [LARGE SCALE GENOMIC DNA]</scope>
    <source>
        <strain evidence="3 5">SRC1lrK2f</strain>
    </source>
</reference>
<name>A0A177DNP4_ALTAL</name>